<organism evidence="1 2">
    <name type="scientific">Roridomyces roridus</name>
    <dbReference type="NCBI Taxonomy" id="1738132"/>
    <lineage>
        <taxon>Eukaryota</taxon>
        <taxon>Fungi</taxon>
        <taxon>Dikarya</taxon>
        <taxon>Basidiomycota</taxon>
        <taxon>Agaricomycotina</taxon>
        <taxon>Agaricomycetes</taxon>
        <taxon>Agaricomycetidae</taxon>
        <taxon>Agaricales</taxon>
        <taxon>Marasmiineae</taxon>
        <taxon>Mycenaceae</taxon>
        <taxon>Roridomyces</taxon>
    </lineage>
</organism>
<dbReference type="InterPro" id="IPR042099">
    <property type="entry name" value="ANL_N_sf"/>
</dbReference>
<dbReference type="PANTHER" id="PTHR43201:SF10">
    <property type="entry name" value="CARRIER DOMAIN-CONTAINING PROTEIN"/>
    <property type="match status" value="1"/>
</dbReference>
<gene>
    <name evidence="1" type="ORF">FB45DRAFT_703629</name>
</gene>
<dbReference type="Gene3D" id="3.40.50.12780">
    <property type="entry name" value="N-terminal domain of ligase-like"/>
    <property type="match status" value="1"/>
</dbReference>
<dbReference type="GO" id="GO:0006631">
    <property type="term" value="P:fatty acid metabolic process"/>
    <property type="evidence" value="ECO:0007669"/>
    <property type="project" value="TreeGrafter"/>
</dbReference>
<name>A0AAD7B696_9AGAR</name>
<dbReference type="AlphaFoldDB" id="A0AAD7B696"/>
<evidence type="ECO:0000313" key="2">
    <source>
        <dbReference type="Proteomes" id="UP001221142"/>
    </source>
</evidence>
<dbReference type="PANTHER" id="PTHR43201">
    <property type="entry name" value="ACYL-COA SYNTHETASE"/>
    <property type="match status" value="1"/>
</dbReference>
<feature type="non-terminal residue" evidence="1">
    <location>
        <position position="1"/>
    </location>
</feature>
<accession>A0AAD7B696</accession>
<proteinExistence type="predicted"/>
<feature type="non-terminal residue" evidence="1">
    <location>
        <position position="77"/>
    </location>
</feature>
<comment type="caution">
    <text evidence="1">The sequence shown here is derived from an EMBL/GenBank/DDBJ whole genome shotgun (WGS) entry which is preliminary data.</text>
</comment>
<dbReference type="SUPFAM" id="SSF56801">
    <property type="entry name" value="Acetyl-CoA synthetase-like"/>
    <property type="match status" value="1"/>
</dbReference>
<keyword evidence="2" id="KW-1185">Reference proteome</keyword>
<dbReference type="GO" id="GO:0031956">
    <property type="term" value="F:medium-chain fatty acid-CoA ligase activity"/>
    <property type="evidence" value="ECO:0007669"/>
    <property type="project" value="TreeGrafter"/>
</dbReference>
<sequence>PSRPHALNGKSLILHTSGTSGKKKVVSYSLLSLIVGMACVVESWDLRATDVNLNMMPLFHVGGIVRNLLAVSVCGDS</sequence>
<protein>
    <recommendedName>
        <fullName evidence="3">AMP-dependent synthetase/ligase domain-containing protein</fullName>
    </recommendedName>
</protein>
<evidence type="ECO:0008006" key="3">
    <source>
        <dbReference type="Google" id="ProtNLM"/>
    </source>
</evidence>
<reference evidence="1" key="1">
    <citation type="submission" date="2023-03" db="EMBL/GenBank/DDBJ databases">
        <title>Massive genome expansion in bonnet fungi (Mycena s.s.) driven by repeated elements and novel gene families across ecological guilds.</title>
        <authorList>
            <consortium name="Lawrence Berkeley National Laboratory"/>
            <person name="Harder C.B."/>
            <person name="Miyauchi S."/>
            <person name="Viragh M."/>
            <person name="Kuo A."/>
            <person name="Thoen E."/>
            <person name="Andreopoulos B."/>
            <person name="Lu D."/>
            <person name="Skrede I."/>
            <person name="Drula E."/>
            <person name="Henrissat B."/>
            <person name="Morin E."/>
            <person name="Kohler A."/>
            <person name="Barry K."/>
            <person name="LaButti K."/>
            <person name="Morin E."/>
            <person name="Salamov A."/>
            <person name="Lipzen A."/>
            <person name="Mereny Z."/>
            <person name="Hegedus B."/>
            <person name="Baldrian P."/>
            <person name="Stursova M."/>
            <person name="Weitz H."/>
            <person name="Taylor A."/>
            <person name="Grigoriev I.V."/>
            <person name="Nagy L.G."/>
            <person name="Martin F."/>
            <person name="Kauserud H."/>
        </authorList>
    </citation>
    <scope>NUCLEOTIDE SEQUENCE</scope>
    <source>
        <strain evidence="1">9284</strain>
    </source>
</reference>
<dbReference type="EMBL" id="JARKIF010000033">
    <property type="protein sequence ID" value="KAJ7611172.1"/>
    <property type="molecule type" value="Genomic_DNA"/>
</dbReference>
<evidence type="ECO:0000313" key="1">
    <source>
        <dbReference type="EMBL" id="KAJ7611172.1"/>
    </source>
</evidence>
<dbReference type="Proteomes" id="UP001221142">
    <property type="component" value="Unassembled WGS sequence"/>
</dbReference>